<dbReference type="GeneID" id="7832974"/>
<dbReference type="AlphaFoldDB" id="Q22SU3"/>
<sequence length="243" mass="28193">MTTASKNANKVSMADKYKESNTHFILTQFQTILVAVFVTGMMQLSNHLSIYLIYYCPIYFLLMALYYFIWWRNNQIYSPCFNLYNFFLFVICLSVFYGVFFGVFHNTAKIEFQKAQNCQIIGQYKAKTGYENYSLLYVNFEYEGQQYLGQACASDQNQGKIAQSIQPYVFFQKQRSCMNNSTIYGDEVAQTAVNYFVPSLLQLKLLAGYAFHSIMIQINILSLKLAILIFMEEVIPKQIALTD</sequence>
<keyword evidence="1" id="KW-0472">Membrane</keyword>
<dbReference type="EMBL" id="GG662841">
    <property type="protein sequence ID" value="EAR88371.2"/>
    <property type="molecule type" value="Genomic_DNA"/>
</dbReference>
<protein>
    <submittedName>
        <fullName evidence="2">Transmembrane protein, putative</fullName>
    </submittedName>
</protein>
<keyword evidence="3" id="KW-1185">Reference proteome</keyword>
<feature type="transmembrane region" description="Helical" evidence="1">
    <location>
        <begin position="21"/>
        <end position="42"/>
    </location>
</feature>
<keyword evidence="1 2" id="KW-0812">Transmembrane</keyword>
<reference evidence="3" key="1">
    <citation type="journal article" date="2006" name="PLoS Biol.">
        <title>Macronuclear genome sequence of the ciliate Tetrahymena thermophila, a model eukaryote.</title>
        <authorList>
            <person name="Eisen J.A."/>
            <person name="Coyne R.S."/>
            <person name="Wu M."/>
            <person name="Wu D."/>
            <person name="Thiagarajan M."/>
            <person name="Wortman J.R."/>
            <person name="Badger J.H."/>
            <person name="Ren Q."/>
            <person name="Amedeo P."/>
            <person name="Jones K.M."/>
            <person name="Tallon L.J."/>
            <person name="Delcher A.L."/>
            <person name="Salzberg S.L."/>
            <person name="Silva J.C."/>
            <person name="Haas B.J."/>
            <person name="Majoros W.H."/>
            <person name="Farzad M."/>
            <person name="Carlton J.M."/>
            <person name="Smith R.K. Jr."/>
            <person name="Garg J."/>
            <person name="Pearlman R.E."/>
            <person name="Karrer K.M."/>
            <person name="Sun L."/>
            <person name="Manning G."/>
            <person name="Elde N.C."/>
            <person name="Turkewitz A.P."/>
            <person name="Asai D.J."/>
            <person name="Wilkes D.E."/>
            <person name="Wang Y."/>
            <person name="Cai H."/>
            <person name="Collins K."/>
            <person name="Stewart B.A."/>
            <person name="Lee S.R."/>
            <person name="Wilamowska K."/>
            <person name="Weinberg Z."/>
            <person name="Ruzzo W.L."/>
            <person name="Wloga D."/>
            <person name="Gaertig J."/>
            <person name="Frankel J."/>
            <person name="Tsao C.-C."/>
            <person name="Gorovsky M.A."/>
            <person name="Keeling P.J."/>
            <person name="Waller R.F."/>
            <person name="Patron N.J."/>
            <person name="Cherry J.M."/>
            <person name="Stover N.A."/>
            <person name="Krieger C.J."/>
            <person name="del Toro C."/>
            <person name="Ryder H.F."/>
            <person name="Williamson S.C."/>
            <person name="Barbeau R.A."/>
            <person name="Hamilton E.P."/>
            <person name="Orias E."/>
        </authorList>
    </citation>
    <scope>NUCLEOTIDE SEQUENCE [LARGE SCALE GENOMIC DNA]</scope>
    <source>
        <strain evidence="3">SB210</strain>
    </source>
</reference>
<dbReference type="RefSeq" id="XP_001008616.2">
    <property type="nucleotide sequence ID" value="XM_001008616.2"/>
</dbReference>
<keyword evidence="1" id="KW-1133">Transmembrane helix</keyword>
<dbReference type="eggNOG" id="ENOG502T3ZH">
    <property type="taxonomic scope" value="Eukaryota"/>
</dbReference>
<feature type="transmembrane region" description="Helical" evidence="1">
    <location>
        <begin position="48"/>
        <end position="71"/>
    </location>
</feature>
<feature type="transmembrane region" description="Helical" evidence="1">
    <location>
        <begin position="83"/>
        <end position="104"/>
    </location>
</feature>
<evidence type="ECO:0000313" key="3">
    <source>
        <dbReference type="Proteomes" id="UP000009168"/>
    </source>
</evidence>
<evidence type="ECO:0000256" key="1">
    <source>
        <dbReference type="SAM" id="Phobius"/>
    </source>
</evidence>
<dbReference type="HOGENOM" id="CLU_033302_1_0_1"/>
<name>Q22SU3_TETTS</name>
<dbReference type="Proteomes" id="UP000009168">
    <property type="component" value="Unassembled WGS sequence"/>
</dbReference>
<dbReference type="InParanoid" id="Q22SU3"/>
<organism evidence="2 3">
    <name type="scientific">Tetrahymena thermophila (strain SB210)</name>
    <dbReference type="NCBI Taxonomy" id="312017"/>
    <lineage>
        <taxon>Eukaryota</taxon>
        <taxon>Sar</taxon>
        <taxon>Alveolata</taxon>
        <taxon>Ciliophora</taxon>
        <taxon>Intramacronucleata</taxon>
        <taxon>Oligohymenophorea</taxon>
        <taxon>Hymenostomatida</taxon>
        <taxon>Tetrahymenina</taxon>
        <taxon>Tetrahymenidae</taxon>
        <taxon>Tetrahymena</taxon>
    </lineage>
</organism>
<gene>
    <name evidence="2" type="ORF">TTHERM_00812880</name>
</gene>
<evidence type="ECO:0000313" key="2">
    <source>
        <dbReference type="EMBL" id="EAR88371.2"/>
    </source>
</evidence>
<feature type="transmembrane region" description="Helical" evidence="1">
    <location>
        <begin position="209"/>
        <end position="231"/>
    </location>
</feature>
<dbReference type="KEGG" id="tet:TTHERM_00812880"/>
<proteinExistence type="predicted"/>
<accession>Q22SU3</accession>